<dbReference type="EMBL" id="CAWYQH010000174">
    <property type="protein sequence ID" value="CAK8697996.1"/>
    <property type="molecule type" value="Genomic_DNA"/>
</dbReference>
<gene>
    <name evidence="3" type="ORF">CVLEPA_LOCUS31468</name>
</gene>
<keyword evidence="2" id="KW-0809">Transit peptide</keyword>
<comment type="caution">
    <text evidence="3">The sequence shown here is derived from an EMBL/GenBank/DDBJ whole genome shotgun (WGS) entry which is preliminary data.</text>
</comment>
<dbReference type="Pfam" id="PF02536">
    <property type="entry name" value="mTERF"/>
    <property type="match status" value="1"/>
</dbReference>
<dbReference type="Proteomes" id="UP001642483">
    <property type="component" value="Unassembled WGS sequence"/>
</dbReference>
<dbReference type="InterPro" id="IPR038538">
    <property type="entry name" value="MTERF_sf"/>
</dbReference>
<organism evidence="3 4">
    <name type="scientific">Clavelina lepadiformis</name>
    <name type="common">Light-bulb sea squirt</name>
    <name type="synonym">Ascidia lepadiformis</name>
    <dbReference type="NCBI Taxonomy" id="159417"/>
    <lineage>
        <taxon>Eukaryota</taxon>
        <taxon>Metazoa</taxon>
        <taxon>Chordata</taxon>
        <taxon>Tunicata</taxon>
        <taxon>Ascidiacea</taxon>
        <taxon>Aplousobranchia</taxon>
        <taxon>Clavelinidae</taxon>
        <taxon>Clavelina</taxon>
    </lineage>
</organism>
<protein>
    <recommendedName>
        <fullName evidence="5">Transcription termination factor 4, mitochondrial</fullName>
    </recommendedName>
</protein>
<keyword evidence="4" id="KW-1185">Reference proteome</keyword>
<proteinExistence type="inferred from homology"/>
<evidence type="ECO:0000256" key="1">
    <source>
        <dbReference type="ARBA" id="ARBA00007692"/>
    </source>
</evidence>
<sequence>MLKGNMHLIQPNCIFKLYTVIVENCCRKSFVPTAVSQTFNYTSLKVLYCTSSHTDSKKTPSQKDNNEQAGTVVDKVCKTKEVPHLTRSNFIKSYLKNDVGLSQKTIRLLEEKCQEMHEHDLPQLRHLTQTLSSYKFSTNQINRLVYFFPGVVFLSGHKVSRLLESVLAETGLKSTELHELVIKAPNILLDGIAVTKEKYLFFDLIMGIKDSWCIVESGAMKYSLYYLQERHDFLWRRGQYIKPDRHGSTRIENPSLKDIFCTTTSDFCDKVALCEIREYQLFQELYVAESKLFRQDEKLNADDDDLEEEEIVPSKLAEELFKSIKK</sequence>
<accession>A0ABP0H421</accession>
<dbReference type="InterPro" id="IPR003690">
    <property type="entry name" value="MTERF"/>
</dbReference>
<evidence type="ECO:0000313" key="4">
    <source>
        <dbReference type="Proteomes" id="UP001642483"/>
    </source>
</evidence>
<name>A0ABP0H421_CLALP</name>
<evidence type="ECO:0000313" key="3">
    <source>
        <dbReference type="EMBL" id="CAK8697996.1"/>
    </source>
</evidence>
<comment type="similarity">
    <text evidence="1">Belongs to the mTERF family.</text>
</comment>
<reference evidence="3 4" key="1">
    <citation type="submission" date="2024-02" db="EMBL/GenBank/DDBJ databases">
        <authorList>
            <person name="Daric V."/>
            <person name="Darras S."/>
        </authorList>
    </citation>
    <scope>NUCLEOTIDE SEQUENCE [LARGE SCALE GENOMIC DNA]</scope>
</reference>
<evidence type="ECO:0008006" key="5">
    <source>
        <dbReference type="Google" id="ProtNLM"/>
    </source>
</evidence>
<evidence type="ECO:0000256" key="2">
    <source>
        <dbReference type="ARBA" id="ARBA00022946"/>
    </source>
</evidence>
<dbReference type="Gene3D" id="1.25.70.10">
    <property type="entry name" value="Transcription termination factor 3, mitochondrial"/>
    <property type="match status" value="1"/>
</dbReference>